<dbReference type="Proteomes" id="UP000735302">
    <property type="component" value="Unassembled WGS sequence"/>
</dbReference>
<sequence length="94" mass="10588">MLSAPQPAGMLEQSGYHSRKEFAYSVPKEKVLHKAQRRVKNNSSRNNNNSNSITTTTTTTNDDSGADQFIHKLVLYRECGLQVVELSVQTVEYK</sequence>
<accession>A0AAV4B7Q5</accession>
<feature type="compositionally biased region" description="Low complexity" evidence="1">
    <location>
        <begin position="41"/>
        <end position="61"/>
    </location>
</feature>
<evidence type="ECO:0000256" key="1">
    <source>
        <dbReference type="SAM" id="MobiDB-lite"/>
    </source>
</evidence>
<dbReference type="AlphaFoldDB" id="A0AAV4B7Q5"/>
<comment type="caution">
    <text evidence="2">The sequence shown here is derived from an EMBL/GenBank/DDBJ whole genome shotgun (WGS) entry which is preliminary data.</text>
</comment>
<gene>
    <name evidence="2" type="ORF">PoB_004298100</name>
</gene>
<name>A0AAV4B7Q5_9GAST</name>
<reference evidence="2 3" key="1">
    <citation type="journal article" date="2021" name="Elife">
        <title>Chloroplast acquisition without the gene transfer in kleptoplastic sea slugs, Plakobranchus ocellatus.</title>
        <authorList>
            <person name="Maeda T."/>
            <person name="Takahashi S."/>
            <person name="Yoshida T."/>
            <person name="Shimamura S."/>
            <person name="Takaki Y."/>
            <person name="Nagai Y."/>
            <person name="Toyoda A."/>
            <person name="Suzuki Y."/>
            <person name="Arimoto A."/>
            <person name="Ishii H."/>
            <person name="Satoh N."/>
            <person name="Nishiyama T."/>
            <person name="Hasebe M."/>
            <person name="Maruyama T."/>
            <person name="Minagawa J."/>
            <person name="Obokata J."/>
            <person name="Shigenobu S."/>
        </authorList>
    </citation>
    <scope>NUCLEOTIDE SEQUENCE [LARGE SCALE GENOMIC DNA]</scope>
</reference>
<keyword evidence="3" id="KW-1185">Reference proteome</keyword>
<evidence type="ECO:0000313" key="2">
    <source>
        <dbReference type="EMBL" id="GFO16476.1"/>
    </source>
</evidence>
<feature type="region of interest" description="Disordered" evidence="1">
    <location>
        <begin position="33"/>
        <end position="64"/>
    </location>
</feature>
<proteinExistence type="predicted"/>
<protein>
    <submittedName>
        <fullName evidence="2">Uncharacterized protein</fullName>
    </submittedName>
</protein>
<organism evidence="2 3">
    <name type="scientific">Plakobranchus ocellatus</name>
    <dbReference type="NCBI Taxonomy" id="259542"/>
    <lineage>
        <taxon>Eukaryota</taxon>
        <taxon>Metazoa</taxon>
        <taxon>Spiralia</taxon>
        <taxon>Lophotrochozoa</taxon>
        <taxon>Mollusca</taxon>
        <taxon>Gastropoda</taxon>
        <taxon>Heterobranchia</taxon>
        <taxon>Euthyneura</taxon>
        <taxon>Panpulmonata</taxon>
        <taxon>Sacoglossa</taxon>
        <taxon>Placobranchoidea</taxon>
        <taxon>Plakobranchidae</taxon>
        <taxon>Plakobranchus</taxon>
    </lineage>
</organism>
<evidence type="ECO:0000313" key="3">
    <source>
        <dbReference type="Proteomes" id="UP000735302"/>
    </source>
</evidence>
<dbReference type="EMBL" id="BLXT01004673">
    <property type="protein sequence ID" value="GFO16476.1"/>
    <property type="molecule type" value="Genomic_DNA"/>
</dbReference>